<sequence length="236" mass="26535">MESRNCSCVVVCEPLGLFAVGIEDRMPGAAVDAPCEGLNQVEYQYVPLLEYVFYTPTRIYTSTYYAHTSSNRRSTTSQTILFKHVINNFFLPVLKPRRPFKGIGPVTPPGRNRLGTARRARPHTFGALKENAVMTCTARLIYEEFTSNIKTFVYQPVIIHSERSHTRCPQKRNRRRPFRQRQHHALCTSHAGPCSLPGPFALQTAPACVKGPYKENHTGAFQKRPNGHPPTGPPLS</sequence>
<evidence type="ECO:0000313" key="3">
    <source>
        <dbReference type="Proteomes" id="UP000198870"/>
    </source>
</evidence>
<proteinExistence type="predicted"/>
<name>A0A1G5FV36_9BACT</name>
<feature type="compositionally biased region" description="Pro residues" evidence="1">
    <location>
        <begin position="227"/>
        <end position="236"/>
    </location>
</feature>
<keyword evidence="3" id="KW-1185">Reference proteome</keyword>
<evidence type="ECO:0000313" key="2">
    <source>
        <dbReference type="EMBL" id="SCY42977.1"/>
    </source>
</evidence>
<reference evidence="2 3" key="1">
    <citation type="submission" date="2016-10" db="EMBL/GenBank/DDBJ databases">
        <authorList>
            <person name="de Groot N.N."/>
        </authorList>
    </citation>
    <scope>NUCLEOTIDE SEQUENCE [LARGE SCALE GENOMIC DNA]</scope>
    <source>
        <strain evidence="2 3">AA1</strain>
    </source>
</reference>
<dbReference type="STRING" id="419481.SAMN05216233_1096"/>
<protein>
    <submittedName>
        <fullName evidence="2">Uncharacterized protein</fullName>
    </submittedName>
</protein>
<organism evidence="2 3">
    <name type="scientific">Desulfoluna spongiiphila</name>
    <dbReference type="NCBI Taxonomy" id="419481"/>
    <lineage>
        <taxon>Bacteria</taxon>
        <taxon>Pseudomonadati</taxon>
        <taxon>Thermodesulfobacteriota</taxon>
        <taxon>Desulfobacteria</taxon>
        <taxon>Desulfobacterales</taxon>
        <taxon>Desulfolunaceae</taxon>
        <taxon>Desulfoluna</taxon>
    </lineage>
</organism>
<gene>
    <name evidence="2" type="ORF">SAMN05216233_1096</name>
</gene>
<feature type="region of interest" description="Disordered" evidence="1">
    <location>
        <begin position="216"/>
        <end position="236"/>
    </location>
</feature>
<dbReference type="Proteomes" id="UP000198870">
    <property type="component" value="Unassembled WGS sequence"/>
</dbReference>
<evidence type="ECO:0000256" key="1">
    <source>
        <dbReference type="SAM" id="MobiDB-lite"/>
    </source>
</evidence>
<dbReference type="EMBL" id="FMUX01000009">
    <property type="protein sequence ID" value="SCY42977.1"/>
    <property type="molecule type" value="Genomic_DNA"/>
</dbReference>
<dbReference type="AlphaFoldDB" id="A0A1G5FV36"/>
<accession>A0A1G5FV36</accession>